<feature type="region of interest" description="Disordered" evidence="1">
    <location>
        <begin position="114"/>
        <end position="186"/>
    </location>
</feature>
<dbReference type="Pfam" id="PF15370">
    <property type="entry name" value="NOPCHAP1"/>
    <property type="match status" value="1"/>
</dbReference>
<dbReference type="GO" id="GO:0000492">
    <property type="term" value="P:box C/D snoRNP assembly"/>
    <property type="evidence" value="ECO:0007669"/>
    <property type="project" value="InterPro"/>
</dbReference>
<proteinExistence type="predicted"/>
<gene>
    <name evidence="2" type="ORF">NP233_g1763</name>
</gene>
<dbReference type="AlphaFoldDB" id="A0AAD5VZF2"/>
<reference evidence="2" key="1">
    <citation type="submission" date="2022-07" db="EMBL/GenBank/DDBJ databases">
        <title>Genome Sequence of Leucocoprinus birnbaumii.</title>
        <authorList>
            <person name="Buettner E."/>
        </authorList>
    </citation>
    <scope>NUCLEOTIDE SEQUENCE</scope>
    <source>
        <strain evidence="2">VT141</strain>
    </source>
</reference>
<dbReference type="PANTHER" id="PTHR28674">
    <property type="entry name" value="SIMILAR TO DNA SEGMENT, CHR 10, WAYNE STATE UNIVERSITY 102,-EXPRESSED"/>
    <property type="match status" value="1"/>
</dbReference>
<dbReference type="InterPro" id="IPR027921">
    <property type="entry name" value="NOPCHAP1"/>
</dbReference>
<dbReference type="Proteomes" id="UP001213000">
    <property type="component" value="Unassembled WGS sequence"/>
</dbReference>
<feature type="compositionally biased region" description="Acidic residues" evidence="1">
    <location>
        <begin position="136"/>
        <end position="148"/>
    </location>
</feature>
<dbReference type="PANTHER" id="PTHR28674:SF1">
    <property type="entry name" value="NOP PROTEIN CHAPERONE 1"/>
    <property type="match status" value="1"/>
</dbReference>
<dbReference type="EMBL" id="JANIEX010000068">
    <property type="protein sequence ID" value="KAJ3574447.1"/>
    <property type="molecule type" value="Genomic_DNA"/>
</dbReference>
<name>A0AAD5VZF2_9AGAR</name>
<keyword evidence="3" id="KW-1185">Reference proteome</keyword>
<feature type="region of interest" description="Disordered" evidence="1">
    <location>
        <begin position="30"/>
        <end position="49"/>
    </location>
</feature>
<protein>
    <submittedName>
        <fullName evidence="2">Uncharacterized protein</fullName>
    </submittedName>
</protein>
<sequence length="186" mass="20961">MDDNNNIVLDVEDDDQRQNRIQTLLEELNKDSKPQTQPSLQKFDFGTKPTFPVGPSSDLLSRVQAFLPQIQASNDALNQRMQEDPDSVNIEHISENMDQYIQMNLGLGVFEDRSKKAQDDHDAEMSSSSSSLSSSEEVDQDSDIDSDASSEIITSFVPVRPIKPLPRRSLNRARPQIVVLEEKSQE</sequence>
<feature type="compositionally biased region" description="Low complexity" evidence="1">
    <location>
        <begin position="125"/>
        <end position="135"/>
    </location>
</feature>
<accession>A0AAD5VZF2</accession>
<comment type="caution">
    <text evidence="2">The sequence shown here is derived from an EMBL/GenBank/DDBJ whole genome shotgun (WGS) entry which is preliminary data.</text>
</comment>
<evidence type="ECO:0000313" key="2">
    <source>
        <dbReference type="EMBL" id="KAJ3574447.1"/>
    </source>
</evidence>
<evidence type="ECO:0000256" key="1">
    <source>
        <dbReference type="SAM" id="MobiDB-lite"/>
    </source>
</evidence>
<feature type="compositionally biased region" description="Basic and acidic residues" evidence="1">
    <location>
        <begin position="114"/>
        <end position="124"/>
    </location>
</feature>
<evidence type="ECO:0000313" key="3">
    <source>
        <dbReference type="Proteomes" id="UP001213000"/>
    </source>
</evidence>
<organism evidence="2 3">
    <name type="scientific">Leucocoprinus birnbaumii</name>
    <dbReference type="NCBI Taxonomy" id="56174"/>
    <lineage>
        <taxon>Eukaryota</taxon>
        <taxon>Fungi</taxon>
        <taxon>Dikarya</taxon>
        <taxon>Basidiomycota</taxon>
        <taxon>Agaricomycotina</taxon>
        <taxon>Agaricomycetes</taxon>
        <taxon>Agaricomycetidae</taxon>
        <taxon>Agaricales</taxon>
        <taxon>Agaricineae</taxon>
        <taxon>Agaricaceae</taxon>
        <taxon>Leucocoprinus</taxon>
    </lineage>
</organism>
<dbReference type="GO" id="GO:0062064">
    <property type="term" value="F:box C/D methylation guide snoRNP complex binding"/>
    <property type="evidence" value="ECO:0007669"/>
    <property type="project" value="TreeGrafter"/>
</dbReference>